<protein>
    <submittedName>
        <fullName evidence="2">Uncharacterized protein</fullName>
    </submittedName>
</protein>
<name>A0ABP7SUX7_9ACTN</name>
<keyword evidence="3" id="KW-1185">Reference proteome</keyword>
<feature type="compositionally biased region" description="Low complexity" evidence="1">
    <location>
        <begin position="508"/>
        <end position="520"/>
    </location>
</feature>
<feature type="compositionally biased region" description="Gly residues" evidence="1">
    <location>
        <begin position="544"/>
        <end position="559"/>
    </location>
</feature>
<accession>A0ABP7SUX7</accession>
<feature type="compositionally biased region" description="Gly residues" evidence="1">
    <location>
        <begin position="444"/>
        <end position="456"/>
    </location>
</feature>
<dbReference type="Proteomes" id="UP001500034">
    <property type="component" value="Unassembled WGS sequence"/>
</dbReference>
<evidence type="ECO:0000256" key="1">
    <source>
        <dbReference type="SAM" id="MobiDB-lite"/>
    </source>
</evidence>
<feature type="compositionally biased region" description="Gly residues" evidence="1">
    <location>
        <begin position="384"/>
        <end position="396"/>
    </location>
</feature>
<organism evidence="2 3">
    <name type="scientific">Streptomyces marokkonensis</name>
    <dbReference type="NCBI Taxonomy" id="324855"/>
    <lineage>
        <taxon>Bacteria</taxon>
        <taxon>Bacillati</taxon>
        <taxon>Actinomycetota</taxon>
        <taxon>Actinomycetes</taxon>
        <taxon>Kitasatosporales</taxon>
        <taxon>Streptomycetaceae</taxon>
        <taxon>Streptomyces</taxon>
    </lineage>
</organism>
<feature type="compositionally biased region" description="Low complexity" evidence="1">
    <location>
        <begin position="530"/>
        <end position="541"/>
    </location>
</feature>
<feature type="compositionally biased region" description="Basic and acidic residues" evidence="1">
    <location>
        <begin position="569"/>
        <end position="596"/>
    </location>
</feature>
<feature type="compositionally biased region" description="Low complexity" evidence="1">
    <location>
        <begin position="411"/>
        <end position="423"/>
    </location>
</feature>
<dbReference type="EMBL" id="BAABCQ010000304">
    <property type="protein sequence ID" value="GAA4016914.1"/>
    <property type="molecule type" value="Genomic_DNA"/>
</dbReference>
<evidence type="ECO:0000313" key="3">
    <source>
        <dbReference type="Proteomes" id="UP001500034"/>
    </source>
</evidence>
<feature type="compositionally biased region" description="Polar residues" evidence="1">
    <location>
        <begin position="308"/>
        <end position="326"/>
    </location>
</feature>
<gene>
    <name evidence="2" type="ORF">GCM10022384_69720</name>
</gene>
<reference evidence="3" key="1">
    <citation type="journal article" date="2019" name="Int. J. Syst. Evol. Microbiol.">
        <title>The Global Catalogue of Microorganisms (GCM) 10K type strain sequencing project: providing services to taxonomists for standard genome sequencing and annotation.</title>
        <authorList>
            <consortium name="The Broad Institute Genomics Platform"/>
            <consortium name="The Broad Institute Genome Sequencing Center for Infectious Disease"/>
            <person name="Wu L."/>
            <person name="Ma J."/>
        </authorList>
    </citation>
    <scope>NUCLEOTIDE SEQUENCE [LARGE SCALE GENOMIC DNA]</scope>
    <source>
        <strain evidence="3">JCM 17027</strain>
    </source>
</reference>
<feature type="region of interest" description="Disordered" evidence="1">
    <location>
        <begin position="308"/>
        <end position="596"/>
    </location>
</feature>
<comment type="caution">
    <text evidence="2">The sequence shown here is derived from an EMBL/GenBank/DDBJ whole genome shotgun (WGS) entry which is preliminary data.</text>
</comment>
<evidence type="ECO:0000313" key="2">
    <source>
        <dbReference type="EMBL" id="GAA4016914.1"/>
    </source>
</evidence>
<feature type="compositionally biased region" description="Low complexity" evidence="1">
    <location>
        <begin position="457"/>
        <end position="467"/>
    </location>
</feature>
<feature type="region of interest" description="Disordered" evidence="1">
    <location>
        <begin position="160"/>
        <end position="184"/>
    </location>
</feature>
<feature type="compositionally biased region" description="Low complexity" evidence="1">
    <location>
        <begin position="354"/>
        <end position="369"/>
    </location>
</feature>
<proteinExistence type="predicted"/>
<sequence length="596" mass="60661">MTMTDKQHEEDLERVSQQNSVTDLTRFVEERPRGGFLGGIFNGLVRSAVDKTPFGRAMDGRTDFERHRLNAMIDLVEQTNPEDLESSGRALWEARDAITDAAKELDGHIGEVHWVGESGEAFRKWGRSLVTSTYDLGTFAGGAGDQITAAAVGLAAVRKAMPQRDTRPPDKALPPEQLPTPKQVDGNEEYATAVRVEKDRQEAINLMNRLSSYYAVSREQLESLTAPEFKSMPDVGVPKPPPTSSEDLVFGGAASASSGTSGTAGVLGHQSSAAAVAPVESHRPTDTALRPTGVTRVIAEPEVGVGTTIDSVGTLPSSVPSTTGNITSTTGAPGGSSGTANAFGTGYGGPVPNVVSSRGVRGPNGVRGPLAAQGGAGRADVSNGGSGRAVGNGPVGQAGRTAASGQALAKGVSSAPGPSPMGSGVTGGTARPGGTTAPMPHGGAASGVGRAGGVVGGRPVTGAAPPTMSGQRIPRGTVVGAEAAGSRSADRRSGQGGVFGGPAPAVRPGPTTNRPRTGPSRSERITGSPAARRSAANAERNGMTRGGTGLVRGPGGRGRPAGDRDEEETPRPGRPSEDQETHLPAQQRRDVPPVVN</sequence>